<comment type="caution">
    <text evidence="4">The sequence shown here is derived from an EMBL/GenBank/DDBJ whole genome shotgun (WGS) entry which is preliminary data.</text>
</comment>
<dbReference type="Gene3D" id="3.10.10.10">
    <property type="entry name" value="HIV Type 1 Reverse Transcriptase, subunit A, domain 1"/>
    <property type="match status" value="1"/>
</dbReference>
<dbReference type="EC" id="3.1.26.4" evidence="2"/>
<evidence type="ECO:0000259" key="3">
    <source>
        <dbReference type="Pfam" id="PF00078"/>
    </source>
</evidence>
<organism evidence="4 5">
    <name type="scientific">Labeo rohita</name>
    <name type="common">Indian major carp</name>
    <name type="synonym">Cyprinus rohita</name>
    <dbReference type="NCBI Taxonomy" id="84645"/>
    <lineage>
        <taxon>Eukaryota</taxon>
        <taxon>Metazoa</taxon>
        <taxon>Chordata</taxon>
        <taxon>Craniata</taxon>
        <taxon>Vertebrata</taxon>
        <taxon>Euteleostomi</taxon>
        <taxon>Actinopterygii</taxon>
        <taxon>Neopterygii</taxon>
        <taxon>Teleostei</taxon>
        <taxon>Ostariophysi</taxon>
        <taxon>Cypriniformes</taxon>
        <taxon>Cyprinidae</taxon>
        <taxon>Labeoninae</taxon>
        <taxon>Labeonini</taxon>
        <taxon>Labeo</taxon>
    </lineage>
</organism>
<dbReference type="SUPFAM" id="SSF56672">
    <property type="entry name" value="DNA/RNA polymerases"/>
    <property type="match status" value="1"/>
</dbReference>
<dbReference type="PANTHER" id="PTHR24559:SF440">
    <property type="entry name" value="RIBONUCLEASE H"/>
    <property type="match status" value="1"/>
</dbReference>
<dbReference type="InterPro" id="IPR043128">
    <property type="entry name" value="Rev_trsase/Diguanyl_cyclase"/>
</dbReference>
<sequence length="312" mass="35830">MELLRGITPPKGPLSQPQTKYMKAYIEEELGFYHSFHVSCVCWILLFPPALEQLRSAKYFTKLDLRNAYSLICIRERDEWKMAFFTTSGHYEYWVMPFGLVNTLSVFQVFINNVFRDMPIMDDILVYSNSLETHINHVQAVLQHFISHQLYVKAEKCASMIQRGSKQIATNILTLSMSQDCGSGFPLEIFGSDYQEGYRPEERSWVDAKDILDPSLTADFHLTHPDKLAPRPCGRPQRCLPSHVTEDETVTLTTRSSPYPDQMVTAVPRIQSIPSPDGGSAPRDDLYSPECQRRLHQLNEPQRRIPSEDLVI</sequence>
<dbReference type="Pfam" id="PF00078">
    <property type="entry name" value="RVT_1"/>
    <property type="match status" value="1"/>
</dbReference>
<evidence type="ECO:0000313" key="5">
    <source>
        <dbReference type="Proteomes" id="UP000830375"/>
    </source>
</evidence>
<proteinExistence type="inferred from homology"/>
<dbReference type="Proteomes" id="UP000830375">
    <property type="component" value="Unassembled WGS sequence"/>
</dbReference>
<name>A0ABQ8L254_LABRO</name>
<evidence type="ECO:0000313" key="4">
    <source>
        <dbReference type="EMBL" id="KAI2644022.1"/>
    </source>
</evidence>
<evidence type="ECO:0000256" key="1">
    <source>
        <dbReference type="ARBA" id="ARBA00010879"/>
    </source>
</evidence>
<dbReference type="Gene3D" id="3.30.70.270">
    <property type="match status" value="1"/>
</dbReference>
<accession>A0ABQ8L254</accession>
<keyword evidence="5" id="KW-1185">Reference proteome</keyword>
<comment type="similarity">
    <text evidence="1">Belongs to the beta type-B retroviral polymerase family. HERV class-II K(HML-2) pol subfamily.</text>
</comment>
<dbReference type="EMBL" id="JACTAM010002661">
    <property type="protein sequence ID" value="KAI2644022.1"/>
    <property type="molecule type" value="Genomic_DNA"/>
</dbReference>
<dbReference type="InterPro" id="IPR043502">
    <property type="entry name" value="DNA/RNA_pol_sf"/>
</dbReference>
<dbReference type="InterPro" id="IPR000477">
    <property type="entry name" value="RT_dom"/>
</dbReference>
<reference evidence="4 5" key="1">
    <citation type="submission" date="2022-01" db="EMBL/GenBank/DDBJ databases">
        <title>A high-quality chromosome-level genome assembly of rohu carp, Labeo rohita.</title>
        <authorList>
            <person name="Arick M.A. II"/>
            <person name="Hsu C.-Y."/>
            <person name="Magbanua Z."/>
            <person name="Pechanova O."/>
            <person name="Grover C."/>
            <person name="Miller E."/>
            <person name="Thrash A."/>
            <person name="Ezzel L."/>
            <person name="Alam S."/>
            <person name="Benzie J."/>
            <person name="Hamilton M."/>
            <person name="Karsi A."/>
            <person name="Lawrence M.L."/>
            <person name="Peterson D.G."/>
        </authorList>
    </citation>
    <scope>NUCLEOTIDE SEQUENCE [LARGE SCALE GENOMIC DNA]</scope>
    <source>
        <strain evidence="5">BAU-BD-2019</strain>
        <tissue evidence="4">Blood</tissue>
    </source>
</reference>
<evidence type="ECO:0000256" key="2">
    <source>
        <dbReference type="ARBA" id="ARBA00012180"/>
    </source>
</evidence>
<dbReference type="InterPro" id="IPR053134">
    <property type="entry name" value="RNA-dir_DNA_polymerase"/>
</dbReference>
<protein>
    <recommendedName>
        <fullName evidence="2">ribonuclease H</fullName>
        <ecNumber evidence="2">3.1.26.4</ecNumber>
    </recommendedName>
</protein>
<dbReference type="PANTHER" id="PTHR24559">
    <property type="entry name" value="TRANSPOSON TY3-I GAG-POL POLYPROTEIN"/>
    <property type="match status" value="1"/>
</dbReference>
<gene>
    <name evidence="4" type="ORF">H4Q32_029967</name>
</gene>
<feature type="domain" description="Reverse transcriptase" evidence="3">
    <location>
        <begin position="50"/>
        <end position="161"/>
    </location>
</feature>
<dbReference type="CDD" id="cd01647">
    <property type="entry name" value="RT_LTR"/>
    <property type="match status" value="1"/>
</dbReference>